<protein>
    <recommendedName>
        <fullName evidence="17">Acyl-coenzyme A thioesterase THEM4</fullName>
        <ecNumber evidence="16">3.1.2.2</ecNumber>
    </recommendedName>
    <alternativeName>
        <fullName evidence="18">Thioesterase superfamily member 4</fullName>
    </alternativeName>
</protein>
<dbReference type="CDD" id="cd03443">
    <property type="entry name" value="PaaI_thioesterase"/>
    <property type="match status" value="1"/>
</dbReference>
<dbReference type="PANTHER" id="PTHR12418:SF19">
    <property type="entry name" value="ACYL-COENZYME A THIOESTERASE THEM4"/>
    <property type="match status" value="1"/>
</dbReference>
<dbReference type="PANTHER" id="PTHR12418">
    <property type="entry name" value="ACYL-COENZYME A THIOESTERASE THEM4"/>
    <property type="match status" value="1"/>
</dbReference>
<evidence type="ECO:0000256" key="17">
    <source>
        <dbReference type="ARBA" id="ARBA00040123"/>
    </source>
</evidence>
<comment type="catalytic activity">
    <reaction evidence="20">
        <text>hexadecanoyl-CoA + H2O = hexadecanoate + CoA + H(+)</text>
        <dbReference type="Rhea" id="RHEA:16645"/>
        <dbReference type="ChEBI" id="CHEBI:7896"/>
        <dbReference type="ChEBI" id="CHEBI:15377"/>
        <dbReference type="ChEBI" id="CHEBI:15378"/>
        <dbReference type="ChEBI" id="CHEBI:57287"/>
        <dbReference type="ChEBI" id="CHEBI:57379"/>
        <dbReference type="EC" id="3.1.2.2"/>
    </reaction>
    <physiologicalReaction direction="left-to-right" evidence="20">
        <dbReference type="Rhea" id="RHEA:16646"/>
    </physiologicalReaction>
</comment>
<comment type="subcellular location">
    <subcellularLocation>
        <location evidence="3">Cell projection</location>
        <location evidence="3">Ruffle membrane</location>
    </subcellularLocation>
    <subcellularLocation>
        <location evidence="2">Cytoplasm</location>
    </subcellularLocation>
    <subcellularLocation>
        <location evidence="1">Membrane</location>
        <topology evidence="1">Peripheral membrane protein</topology>
    </subcellularLocation>
</comment>
<dbReference type="SUPFAM" id="SSF54637">
    <property type="entry name" value="Thioesterase/thiol ester dehydrase-isomerase"/>
    <property type="match status" value="1"/>
</dbReference>
<keyword evidence="8" id="KW-0276">Fatty acid metabolism</keyword>
<name>A0ABV2WNS0_9NOCA</name>
<keyword evidence="5" id="KW-0963">Cytoplasm</keyword>
<comment type="catalytic activity">
    <reaction evidence="21">
        <text>decanoyl-CoA + H2O = decanoate + CoA + H(+)</text>
        <dbReference type="Rhea" id="RHEA:40059"/>
        <dbReference type="ChEBI" id="CHEBI:15377"/>
        <dbReference type="ChEBI" id="CHEBI:15378"/>
        <dbReference type="ChEBI" id="CHEBI:27689"/>
        <dbReference type="ChEBI" id="CHEBI:57287"/>
        <dbReference type="ChEBI" id="CHEBI:61430"/>
    </reaction>
    <physiologicalReaction direction="left-to-right" evidence="21">
        <dbReference type="Rhea" id="RHEA:40060"/>
    </physiologicalReaction>
</comment>
<evidence type="ECO:0000256" key="14">
    <source>
        <dbReference type="ARBA" id="ARBA00037002"/>
    </source>
</evidence>
<evidence type="ECO:0000256" key="4">
    <source>
        <dbReference type="ARBA" id="ARBA00022475"/>
    </source>
</evidence>
<keyword evidence="11" id="KW-0472">Membrane</keyword>
<sequence length="260" mass="27863">MSGSRPEVVARQDRVGPSLGPDEQSASRSGPGVVLQHDPAGDSAVPGGTGANDLGWDDPFRPTRESGDEYSGLVRALRAVQEAVTRSRPTPAVAAAAGACLSEIATTMREFEVDEDTQTAGKRWELAGRGHALAPPLHLDEITATSARGRVTVGRFHSGRYAMNGGVTPLIFDEILARLANHGRPWARTAHLGVDFRAPAPLHTELTVTAHFVRQEGRKRFMRGALHHGDQLLAEADGLWIELKPEQTHNISDGQEGAGR</sequence>
<evidence type="ECO:0000256" key="11">
    <source>
        <dbReference type="ARBA" id="ARBA00023136"/>
    </source>
</evidence>
<comment type="caution">
    <text evidence="26">The sequence shown here is derived from an EMBL/GenBank/DDBJ whole genome shotgun (WGS) entry which is preliminary data.</text>
</comment>
<reference evidence="26 27" key="1">
    <citation type="submission" date="2024-06" db="EMBL/GenBank/DDBJ databases">
        <title>The Natural Products Discovery Center: Release of the First 8490 Sequenced Strains for Exploring Actinobacteria Biosynthetic Diversity.</title>
        <authorList>
            <person name="Kalkreuter E."/>
            <person name="Kautsar S.A."/>
            <person name="Yang D."/>
            <person name="Bader C.D."/>
            <person name="Teijaro C.N."/>
            <person name="Fluegel L."/>
            <person name="Davis C.M."/>
            <person name="Simpson J.R."/>
            <person name="Lauterbach L."/>
            <person name="Steele A.D."/>
            <person name="Gui C."/>
            <person name="Meng S."/>
            <person name="Li G."/>
            <person name="Viehrig K."/>
            <person name="Ye F."/>
            <person name="Su P."/>
            <person name="Kiefer A.F."/>
            <person name="Nichols A."/>
            <person name="Cepeda A.J."/>
            <person name="Yan W."/>
            <person name="Fan B."/>
            <person name="Jiang Y."/>
            <person name="Adhikari A."/>
            <person name="Zheng C.-J."/>
            <person name="Schuster L."/>
            <person name="Cowan T.M."/>
            <person name="Smanski M.J."/>
            <person name="Chevrette M.G."/>
            <person name="De Carvalho L.P.S."/>
            <person name="Shen B."/>
        </authorList>
    </citation>
    <scope>NUCLEOTIDE SEQUENCE [LARGE SCALE GENOMIC DNA]</scope>
    <source>
        <strain evidence="26 27">NPDC019708</strain>
    </source>
</reference>
<evidence type="ECO:0000256" key="21">
    <source>
        <dbReference type="ARBA" id="ARBA00047969"/>
    </source>
</evidence>
<dbReference type="InterPro" id="IPR052365">
    <property type="entry name" value="THEM4/THEM5_acyl-CoA_thioest"/>
</dbReference>
<proteinExistence type="inferred from homology"/>
<keyword evidence="10" id="KW-0443">Lipid metabolism</keyword>
<comment type="catalytic activity">
    <reaction evidence="22">
        <text>dodecanoyl-CoA + H2O = dodecanoate + CoA + H(+)</text>
        <dbReference type="Rhea" id="RHEA:30135"/>
        <dbReference type="ChEBI" id="CHEBI:15377"/>
        <dbReference type="ChEBI" id="CHEBI:15378"/>
        <dbReference type="ChEBI" id="CHEBI:18262"/>
        <dbReference type="ChEBI" id="CHEBI:57287"/>
        <dbReference type="ChEBI" id="CHEBI:57375"/>
    </reaction>
    <physiologicalReaction direction="left-to-right" evidence="22">
        <dbReference type="Rhea" id="RHEA:30136"/>
    </physiologicalReaction>
</comment>
<dbReference type="GO" id="GO:0016787">
    <property type="term" value="F:hydrolase activity"/>
    <property type="evidence" value="ECO:0007669"/>
    <property type="project" value="UniProtKB-KW"/>
</dbReference>
<evidence type="ECO:0000256" key="13">
    <source>
        <dbReference type="ARBA" id="ARBA00035852"/>
    </source>
</evidence>
<keyword evidence="12" id="KW-0966">Cell projection</keyword>
<dbReference type="InterPro" id="IPR029069">
    <property type="entry name" value="HotDog_dom_sf"/>
</dbReference>
<evidence type="ECO:0000256" key="19">
    <source>
        <dbReference type="ARBA" id="ARBA00047588"/>
    </source>
</evidence>
<evidence type="ECO:0000256" key="24">
    <source>
        <dbReference type="SAM" id="MobiDB-lite"/>
    </source>
</evidence>
<evidence type="ECO:0000256" key="23">
    <source>
        <dbReference type="ARBA" id="ARBA00048180"/>
    </source>
</evidence>
<evidence type="ECO:0000256" key="3">
    <source>
        <dbReference type="ARBA" id="ARBA00004632"/>
    </source>
</evidence>
<evidence type="ECO:0000256" key="18">
    <source>
        <dbReference type="ARBA" id="ARBA00043210"/>
    </source>
</evidence>
<organism evidence="26 27">
    <name type="scientific">Nocardia rhamnosiphila</name>
    <dbReference type="NCBI Taxonomy" id="426716"/>
    <lineage>
        <taxon>Bacteria</taxon>
        <taxon>Bacillati</taxon>
        <taxon>Actinomycetota</taxon>
        <taxon>Actinomycetes</taxon>
        <taxon>Mycobacteriales</taxon>
        <taxon>Nocardiaceae</taxon>
        <taxon>Nocardia</taxon>
    </lineage>
</organism>
<evidence type="ECO:0000313" key="27">
    <source>
        <dbReference type="Proteomes" id="UP001550628"/>
    </source>
</evidence>
<keyword evidence="4" id="KW-1003">Cell membrane</keyword>
<evidence type="ECO:0000256" key="7">
    <source>
        <dbReference type="ARBA" id="ARBA00022801"/>
    </source>
</evidence>
<comment type="catalytic activity">
    <reaction evidence="23">
        <text>tetradecanoyl-CoA + H2O = tetradecanoate + CoA + H(+)</text>
        <dbReference type="Rhea" id="RHEA:40119"/>
        <dbReference type="ChEBI" id="CHEBI:15377"/>
        <dbReference type="ChEBI" id="CHEBI:15378"/>
        <dbReference type="ChEBI" id="CHEBI:30807"/>
        <dbReference type="ChEBI" id="CHEBI:57287"/>
        <dbReference type="ChEBI" id="CHEBI:57385"/>
    </reaction>
    <physiologicalReaction direction="left-to-right" evidence="23">
        <dbReference type="Rhea" id="RHEA:40120"/>
    </physiologicalReaction>
</comment>
<evidence type="ECO:0000256" key="20">
    <source>
        <dbReference type="ARBA" id="ARBA00047734"/>
    </source>
</evidence>
<dbReference type="Proteomes" id="UP001550628">
    <property type="component" value="Unassembled WGS sequence"/>
</dbReference>
<feature type="region of interest" description="Disordered" evidence="24">
    <location>
        <begin position="1"/>
        <end position="68"/>
    </location>
</feature>
<evidence type="ECO:0000256" key="15">
    <source>
        <dbReference type="ARBA" id="ARBA00038456"/>
    </source>
</evidence>
<accession>A0ABV2WNS0</accession>
<comment type="similarity">
    <text evidence="15">Belongs to the THEM4/THEM5 thioesterase family.</text>
</comment>
<evidence type="ECO:0000256" key="2">
    <source>
        <dbReference type="ARBA" id="ARBA00004496"/>
    </source>
</evidence>
<keyword evidence="6" id="KW-0053">Apoptosis</keyword>
<evidence type="ECO:0000256" key="5">
    <source>
        <dbReference type="ARBA" id="ARBA00022490"/>
    </source>
</evidence>
<comment type="catalytic activity">
    <reaction evidence="19">
        <text>octanoyl-CoA + H2O = octanoate + CoA + H(+)</text>
        <dbReference type="Rhea" id="RHEA:30143"/>
        <dbReference type="ChEBI" id="CHEBI:15377"/>
        <dbReference type="ChEBI" id="CHEBI:15378"/>
        <dbReference type="ChEBI" id="CHEBI:25646"/>
        <dbReference type="ChEBI" id="CHEBI:57287"/>
        <dbReference type="ChEBI" id="CHEBI:57386"/>
    </reaction>
    <physiologicalReaction direction="left-to-right" evidence="19">
        <dbReference type="Rhea" id="RHEA:30144"/>
    </physiologicalReaction>
</comment>
<dbReference type="Pfam" id="PF03061">
    <property type="entry name" value="4HBT"/>
    <property type="match status" value="1"/>
</dbReference>
<comment type="catalytic activity">
    <reaction evidence="14">
        <text>(9Z)-octadecenoyl-CoA + H2O = (9Z)-octadecenoate + CoA + H(+)</text>
        <dbReference type="Rhea" id="RHEA:40139"/>
        <dbReference type="ChEBI" id="CHEBI:15377"/>
        <dbReference type="ChEBI" id="CHEBI:15378"/>
        <dbReference type="ChEBI" id="CHEBI:30823"/>
        <dbReference type="ChEBI" id="CHEBI:57287"/>
        <dbReference type="ChEBI" id="CHEBI:57387"/>
    </reaction>
    <physiologicalReaction direction="left-to-right" evidence="14">
        <dbReference type="Rhea" id="RHEA:40140"/>
    </physiologicalReaction>
</comment>
<comment type="catalytic activity">
    <reaction evidence="13">
        <text>(5Z,8Z,11Z,14Z)-eicosatetraenoyl-CoA + H2O = (5Z,8Z,11Z,14Z)-eicosatetraenoate + CoA + H(+)</text>
        <dbReference type="Rhea" id="RHEA:40151"/>
        <dbReference type="ChEBI" id="CHEBI:15377"/>
        <dbReference type="ChEBI" id="CHEBI:15378"/>
        <dbReference type="ChEBI" id="CHEBI:32395"/>
        <dbReference type="ChEBI" id="CHEBI:57287"/>
        <dbReference type="ChEBI" id="CHEBI:57368"/>
    </reaction>
    <physiologicalReaction direction="left-to-right" evidence="13">
        <dbReference type="Rhea" id="RHEA:40152"/>
    </physiologicalReaction>
</comment>
<feature type="compositionally biased region" description="Basic and acidic residues" evidence="24">
    <location>
        <begin position="58"/>
        <end position="67"/>
    </location>
</feature>
<dbReference type="InterPro" id="IPR006683">
    <property type="entry name" value="Thioestr_dom"/>
</dbReference>
<evidence type="ECO:0000313" key="26">
    <source>
        <dbReference type="EMBL" id="MEU1952520.1"/>
    </source>
</evidence>
<gene>
    <name evidence="26" type="ORF">ABZ510_11710</name>
</gene>
<feature type="domain" description="Thioesterase" evidence="25">
    <location>
        <begin position="163"/>
        <end position="233"/>
    </location>
</feature>
<evidence type="ECO:0000259" key="25">
    <source>
        <dbReference type="Pfam" id="PF03061"/>
    </source>
</evidence>
<dbReference type="Gene3D" id="3.10.129.10">
    <property type="entry name" value="Hotdog Thioesterase"/>
    <property type="match status" value="1"/>
</dbReference>
<evidence type="ECO:0000256" key="1">
    <source>
        <dbReference type="ARBA" id="ARBA00004170"/>
    </source>
</evidence>
<dbReference type="RefSeq" id="WP_356955674.1">
    <property type="nucleotide sequence ID" value="NZ_JBEYBD010000004.1"/>
</dbReference>
<evidence type="ECO:0000256" key="6">
    <source>
        <dbReference type="ARBA" id="ARBA00022703"/>
    </source>
</evidence>
<evidence type="ECO:0000256" key="16">
    <source>
        <dbReference type="ARBA" id="ARBA00038848"/>
    </source>
</evidence>
<dbReference type="EMBL" id="JBEYBF010000006">
    <property type="protein sequence ID" value="MEU1952520.1"/>
    <property type="molecule type" value="Genomic_DNA"/>
</dbReference>
<dbReference type="EC" id="3.1.2.2" evidence="16"/>
<evidence type="ECO:0000256" key="10">
    <source>
        <dbReference type="ARBA" id="ARBA00023098"/>
    </source>
</evidence>
<evidence type="ECO:0000256" key="12">
    <source>
        <dbReference type="ARBA" id="ARBA00023273"/>
    </source>
</evidence>
<evidence type="ECO:0000256" key="22">
    <source>
        <dbReference type="ARBA" id="ARBA00048074"/>
    </source>
</evidence>
<keyword evidence="9" id="KW-0809">Transit peptide</keyword>
<keyword evidence="7 26" id="KW-0378">Hydrolase</keyword>
<keyword evidence="27" id="KW-1185">Reference proteome</keyword>
<evidence type="ECO:0000256" key="8">
    <source>
        <dbReference type="ARBA" id="ARBA00022832"/>
    </source>
</evidence>
<evidence type="ECO:0000256" key="9">
    <source>
        <dbReference type="ARBA" id="ARBA00022946"/>
    </source>
</evidence>